<evidence type="ECO:0000256" key="5">
    <source>
        <dbReference type="SAM" id="MobiDB-lite"/>
    </source>
</evidence>
<dbReference type="Pfam" id="PF00151">
    <property type="entry name" value="Lipase"/>
    <property type="match status" value="1"/>
</dbReference>
<feature type="compositionally biased region" description="Basic residues" evidence="5">
    <location>
        <begin position="14"/>
        <end position="27"/>
    </location>
</feature>
<keyword evidence="3" id="KW-0964">Secreted</keyword>
<organism evidence="7 8">
    <name type="scientific">Amblyomma americanum</name>
    <name type="common">Lone star tick</name>
    <dbReference type="NCBI Taxonomy" id="6943"/>
    <lineage>
        <taxon>Eukaryota</taxon>
        <taxon>Metazoa</taxon>
        <taxon>Ecdysozoa</taxon>
        <taxon>Arthropoda</taxon>
        <taxon>Chelicerata</taxon>
        <taxon>Arachnida</taxon>
        <taxon>Acari</taxon>
        <taxon>Parasitiformes</taxon>
        <taxon>Ixodida</taxon>
        <taxon>Ixodoidea</taxon>
        <taxon>Ixodidae</taxon>
        <taxon>Amblyomminae</taxon>
        <taxon>Amblyomma</taxon>
    </lineage>
</organism>
<feature type="region of interest" description="Disordered" evidence="5">
    <location>
        <begin position="1"/>
        <end position="62"/>
    </location>
</feature>
<evidence type="ECO:0000259" key="6">
    <source>
        <dbReference type="Pfam" id="PF00151"/>
    </source>
</evidence>
<dbReference type="SUPFAM" id="SSF53474">
    <property type="entry name" value="alpha/beta-Hydrolases"/>
    <property type="match status" value="1"/>
</dbReference>
<dbReference type="Gene3D" id="3.40.50.1820">
    <property type="entry name" value="alpha/beta hydrolase"/>
    <property type="match status" value="1"/>
</dbReference>
<evidence type="ECO:0000256" key="1">
    <source>
        <dbReference type="ARBA" id="ARBA00004613"/>
    </source>
</evidence>
<feature type="compositionally biased region" description="Basic and acidic residues" evidence="5">
    <location>
        <begin position="28"/>
        <end position="40"/>
    </location>
</feature>
<dbReference type="AlphaFoldDB" id="A0AAQ4ETL0"/>
<comment type="caution">
    <text evidence="7">The sequence shown here is derived from an EMBL/GenBank/DDBJ whole genome shotgun (WGS) entry which is preliminary data.</text>
</comment>
<evidence type="ECO:0000256" key="2">
    <source>
        <dbReference type="ARBA" id="ARBA00010701"/>
    </source>
</evidence>
<dbReference type="InterPro" id="IPR033906">
    <property type="entry name" value="Lipase_N"/>
</dbReference>
<evidence type="ECO:0000256" key="3">
    <source>
        <dbReference type="ARBA" id="ARBA00022525"/>
    </source>
</evidence>
<accession>A0AAQ4ETL0</accession>
<comment type="subcellular location">
    <subcellularLocation>
        <location evidence="1">Secreted</location>
    </subcellularLocation>
</comment>
<evidence type="ECO:0000313" key="8">
    <source>
        <dbReference type="Proteomes" id="UP001321473"/>
    </source>
</evidence>
<dbReference type="FunFam" id="3.40.50.1820:FF:000537">
    <property type="entry name" value="Ves G 1 allergen, putative"/>
    <property type="match status" value="1"/>
</dbReference>
<dbReference type="InterPro" id="IPR013818">
    <property type="entry name" value="Lipase"/>
</dbReference>
<proteinExistence type="inferred from homology"/>
<dbReference type="GO" id="GO:0016042">
    <property type="term" value="P:lipid catabolic process"/>
    <property type="evidence" value="ECO:0007669"/>
    <property type="project" value="TreeGrafter"/>
</dbReference>
<dbReference type="Proteomes" id="UP001321473">
    <property type="component" value="Unassembled WGS sequence"/>
</dbReference>
<sequence>MDTDENHHFTCPSSRKRKKQTKKRRVRGACERRENLERATDSVVAARHGESGEPRPEGDRRVRTGVGTKLAYPSVVGHSVFISLERQLLLRLLCCGIRRTGNMVLGSQTSVPTLLVAFLSMGALLVNAAPQESPFGLGALFQPKVQTNPRLSTSSPIGDAARYLDSSAKVFDSVIPGQFAEKLLPKFDDKSDQVCYEYVGCFSNQDKLTLPTSFPSDPSAVDTKFELYSRSNRRSPVRLDYRPSTRLGRLAQFDKPKPLKLIVHGFLENGKVSWIQDIKDAFLDAEDCNVIIIDWSGGAQLLSYIKAAGNTALVGREASLLVQRLIETHRNTLSVDQVHIVGFSLGGQIAGFFGRHFKHTTGKLVPRITALDPAGPLFDNTSVCLSDKDARFVDAIHTSGGEAIVVGELGIERPVGHVDFYPNGGKMQPGCKPLDIPCDHFRATAYFLESLRNKQCRFVSEPCPGGFRALLQKKCQPRGQRGLMGYFSDTVAGRGVQTLITNAKSQYCKS</sequence>
<comment type="similarity">
    <text evidence="2 4">Belongs to the AB hydrolase superfamily. Lipase family.</text>
</comment>
<reference evidence="7 8" key="1">
    <citation type="journal article" date="2023" name="Arcadia Sci">
        <title>De novo assembly of a long-read Amblyomma americanum tick genome.</title>
        <authorList>
            <person name="Chou S."/>
            <person name="Poskanzer K.E."/>
            <person name="Rollins M."/>
            <person name="Thuy-Boun P.S."/>
        </authorList>
    </citation>
    <scope>NUCLEOTIDE SEQUENCE [LARGE SCALE GENOMIC DNA]</scope>
    <source>
        <strain evidence="7">F_SG_1</strain>
        <tissue evidence="7">Salivary glands</tissue>
    </source>
</reference>
<evidence type="ECO:0000313" key="7">
    <source>
        <dbReference type="EMBL" id="KAK8777965.1"/>
    </source>
</evidence>
<evidence type="ECO:0000256" key="4">
    <source>
        <dbReference type="RuleBase" id="RU004262"/>
    </source>
</evidence>
<protein>
    <recommendedName>
        <fullName evidence="6">Lipase domain-containing protein</fullName>
    </recommendedName>
</protein>
<gene>
    <name evidence="7" type="ORF">V5799_020693</name>
</gene>
<feature type="domain" description="Lipase" evidence="6">
    <location>
        <begin position="193"/>
        <end position="503"/>
    </location>
</feature>
<dbReference type="PANTHER" id="PTHR11610:SF173">
    <property type="entry name" value="LIPASE DOMAIN-CONTAINING PROTEIN-RELATED"/>
    <property type="match status" value="1"/>
</dbReference>
<dbReference type="CDD" id="cd00707">
    <property type="entry name" value="Pancreat_lipase_like"/>
    <property type="match status" value="1"/>
</dbReference>
<dbReference type="EMBL" id="JARKHS020011266">
    <property type="protein sequence ID" value="KAK8777965.1"/>
    <property type="molecule type" value="Genomic_DNA"/>
</dbReference>
<dbReference type="PANTHER" id="PTHR11610">
    <property type="entry name" value="LIPASE"/>
    <property type="match status" value="1"/>
</dbReference>
<dbReference type="PRINTS" id="PR00821">
    <property type="entry name" value="TAGLIPASE"/>
</dbReference>
<keyword evidence="8" id="KW-1185">Reference proteome</keyword>
<dbReference type="InterPro" id="IPR029058">
    <property type="entry name" value="AB_hydrolase_fold"/>
</dbReference>
<name>A0AAQ4ETL0_AMBAM</name>
<dbReference type="GO" id="GO:0016298">
    <property type="term" value="F:lipase activity"/>
    <property type="evidence" value="ECO:0007669"/>
    <property type="project" value="InterPro"/>
</dbReference>
<feature type="compositionally biased region" description="Basic and acidic residues" evidence="5">
    <location>
        <begin position="47"/>
        <end position="62"/>
    </location>
</feature>
<dbReference type="InterPro" id="IPR000734">
    <property type="entry name" value="TAG_lipase"/>
</dbReference>
<dbReference type="GO" id="GO:0005615">
    <property type="term" value="C:extracellular space"/>
    <property type="evidence" value="ECO:0007669"/>
    <property type="project" value="TreeGrafter"/>
</dbReference>